<evidence type="ECO:0000313" key="2">
    <source>
        <dbReference type="Proteomes" id="UP000887159"/>
    </source>
</evidence>
<reference evidence="1" key="1">
    <citation type="submission" date="2020-08" db="EMBL/GenBank/DDBJ databases">
        <title>Multicomponent nature underlies the extraordinary mechanical properties of spider dragline silk.</title>
        <authorList>
            <person name="Kono N."/>
            <person name="Nakamura H."/>
            <person name="Mori M."/>
            <person name="Yoshida Y."/>
            <person name="Ohtoshi R."/>
            <person name="Malay A.D."/>
            <person name="Moran D.A.P."/>
            <person name="Tomita M."/>
            <person name="Numata K."/>
            <person name="Arakawa K."/>
        </authorList>
    </citation>
    <scope>NUCLEOTIDE SEQUENCE</scope>
</reference>
<dbReference type="Proteomes" id="UP000887159">
    <property type="component" value="Unassembled WGS sequence"/>
</dbReference>
<evidence type="ECO:0000313" key="1">
    <source>
        <dbReference type="EMBL" id="GFY09111.1"/>
    </source>
</evidence>
<keyword evidence="2" id="KW-1185">Reference proteome</keyword>
<sequence length="70" mass="7802">MDPIILAVTKATLELVPNSQNFLTTITVPPGEFGDSISCNDQRIRVCRRLGQQWDTHVTVIAPQPDNQKL</sequence>
<dbReference type="AlphaFoldDB" id="A0A8X6SIM5"/>
<gene>
    <name evidence="1" type="ORF">TNCV_4663021</name>
</gene>
<dbReference type="EMBL" id="BMAU01021284">
    <property type="protein sequence ID" value="GFY09111.1"/>
    <property type="molecule type" value="Genomic_DNA"/>
</dbReference>
<accession>A0A8X6SIM5</accession>
<proteinExistence type="predicted"/>
<name>A0A8X6SIM5_TRICX</name>
<protein>
    <submittedName>
        <fullName evidence="1">Uncharacterized protein</fullName>
    </submittedName>
</protein>
<organism evidence="1 2">
    <name type="scientific">Trichonephila clavipes</name>
    <name type="common">Golden silk orbweaver</name>
    <name type="synonym">Nephila clavipes</name>
    <dbReference type="NCBI Taxonomy" id="2585209"/>
    <lineage>
        <taxon>Eukaryota</taxon>
        <taxon>Metazoa</taxon>
        <taxon>Ecdysozoa</taxon>
        <taxon>Arthropoda</taxon>
        <taxon>Chelicerata</taxon>
        <taxon>Arachnida</taxon>
        <taxon>Araneae</taxon>
        <taxon>Araneomorphae</taxon>
        <taxon>Entelegynae</taxon>
        <taxon>Araneoidea</taxon>
        <taxon>Nephilidae</taxon>
        <taxon>Trichonephila</taxon>
    </lineage>
</organism>
<comment type="caution">
    <text evidence="1">The sequence shown here is derived from an EMBL/GenBank/DDBJ whole genome shotgun (WGS) entry which is preliminary data.</text>
</comment>